<accession>A0A8E7AYK2</accession>
<dbReference type="AlphaFoldDB" id="A0A8E7AYK2"/>
<evidence type="ECO:0000313" key="3">
    <source>
        <dbReference type="Proteomes" id="UP000680656"/>
    </source>
</evidence>
<dbReference type="SUPFAM" id="SSF53187">
    <property type="entry name" value="Zn-dependent exopeptidases"/>
    <property type="match status" value="1"/>
</dbReference>
<name>A0A8E7AYK2_9EURY</name>
<dbReference type="GO" id="GO:0006508">
    <property type="term" value="P:proteolysis"/>
    <property type="evidence" value="ECO:0007669"/>
    <property type="project" value="InterPro"/>
</dbReference>
<reference evidence="2 3" key="1">
    <citation type="submission" date="2021-05" db="EMBL/GenBank/DDBJ databases">
        <title>A novel Methanospirillum isolate from a pyrite-forming mixed culture.</title>
        <authorList>
            <person name="Bunk B."/>
            <person name="Sproer C."/>
            <person name="Spring S."/>
            <person name="Pester M."/>
        </authorList>
    </citation>
    <scope>NUCLEOTIDE SEQUENCE [LARGE SCALE GENOMIC DNA]</scope>
    <source>
        <strain evidence="2 3">J.3.6.1-F.2.7.3</strain>
    </source>
</reference>
<dbReference type="EMBL" id="CP075546">
    <property type="protein sequence ID" value="QVV90157.1"/>
    <property type="molecule type" value="Genomic_DNA"/>
</dbReference>
<dbReference type="Proteomes" id="UP000680656">
    <property type="component" value="Chromosome"/>
</dbReference>
<dbReference type="GO" id="GO:0008235">
    <property type="term" value="F:metalloexopeptidase activity"/>
    <property type="evidence" value="ECO:0007669"/>
    <property type="project" value="InterPro"/>
</dbReference>
<feature type="domain" description="Peptidase M28" evidence="1">
    <location>
        <begin position="200"/>
        <end position="385"/>
    </location>
</feature>
<dbReference type="RefSeq" id="WP_214420931.1">
    <property type="nucleotide sequence ID" value="NZ_CP075546.1"/>
</dbReference>
<dbReference type="InterPro" id="IPR007484">
    <property type="entry name" value="Peptidase_M28"/>
</dbReference>
<dbReference type="Pfam" id="PF04389">
    <property type="entry name" value="Peptidase_M28"/>
    <property type="match status" value="1"/>
</dbReference>
<sequence length="395" mass="43684">MNPATLYGHLKTICKTIGERPTGTLANRQVMEYIGRHLECLGYPVTYQLFDCKEWNVSRASLQSGDQNICVYANPYSPSCDLTTSVQIIRTLEELRYSDVSDTIVMITGDLSQTPLMPKNFPFFNLESHQEIIRLLEEKNPHAVIFTYPGKELTPILIDGDFSLPSVTISESDIPYLLDHSGTSIHLSIDSETTPSRAANVLCQISGEGKKIVLCAHFDTKYYTPGALDNASGVAALLVLVDRLRRGPPKNNIEFVFLNGEECYNAPGEMAYLSSDSVNLQDIGLVINLDGIGLCGNPSSVAYFSMPHTYEAVAEETRKKYPGVVRVDPWPEGDHMIFAQKNIPSIAFSTAAEGNVMKNIIHSSLDTMDRLDIGKIMHTIDAIEATVRKLSEIID</sequence>
<evidence type="ECO:0000313" key="2">
    <source>
        <dbReference type="EMBL" id="QVV90157.1"/>
    </source>
</evidence>
<dbReference type="Gene3D" id="3.50.30.30">
    <property type="match status" value="1"/>
</dbReference>
<dbReference type="PANTHER" id="PTHR12147:SF26">
    <property type="entry name" value="PEPTIDASE M28 DOMAIN-CONTAINING PROTEIN"/>
    <property type="match status" value="1"/>
</dbReference>
<dbReference type="Gene3D" id="3.40.630.10">
    <property type="entry name" value="Zn peptidases"/>
    <property type="match status" value="1"/>
</dbReference>
<evidence type="ECO:0000259" key="1">
    <source>
        <dbReference type="Pfam" id="PF04389"/>
    </source>
</evidence>
<organism evidence="2 3">
    <name type="scientific">Methanospirillum purgamenti</name>
    <dbReference type="NCBI Taxonomy" id="2834276"/>
    <lineage>
        <taxon>Archaea</taxon>
        <taxon>Methanobacteriati</taxon>
        <taxon>Methanobacteriota</taxon>
        <taxon>Stenosarchaea group</taxon>
        <taxon>Methanomicrobia</taxon>
        <taxon>Methanomicrobiales</taxon>
        <taxon>Methanospirillaceae</taxon>
        <taxon>Methanospirillum</taxon>
    </lineage>
</organism>
<dbReference type="GeneID" id="65096839"/>
<dbReference type="KEGG" id="mrtj:KHC33_06605"/>
<gene>
    <name evidence="2" type="ORF">KHC33_06605</name>
</gene>
<proteinExistence type="predicted"/>
<keyword evidence="3" id="KW-1185">Reference proteome</keyword>
<dbReference type="InterPro" id="IPR045175">
    <property type="entry name" value="M28_fam"/>
</dbReference>
<protein>
    <submittedName>
        <fullName evidence="2">M28 family peptidase</fullName>
    </submittedName>
</protein>
<dbReference type="PANTHER" id="PTHR12147">
    <property type="entry name" value="METALLOPEPTIDASE M28 FAMILY MEMBER"/>
    <property type="match status" value="1"/>
</dbReference>